<proteinExistence type="predicted"/>
<sequence length="273" mass="29483">MCFVSVVSAIPFVVRPELTRSVHLFQCLSVSSTERNIFSYTGPVSSPAQARTCPGRRLPCPLLTLGSVLSWVPVAVSAIPSSIQRSPRGVYPLPRRTYWWPRTASMDIVLRLLSIPHPPSTTGRDTSPARRTCIAPVIAGHAQLRPPSCDRASTTKKEQTRPWSSTLPMGITLPPLAITCPAFTTWHDPSPASRTCPAQAVVAAACRHRRRPSCLRNTLGRAQPPLPGGNLRGRADRLRHRAGLYPSSVAMSIAPSLSVLGALTAAQIIHGET</sequence>
<reference evidence="3" key="1">
    <citation type="journal article" date="2012" name="Science">
        <title>The Paleozoic origin of enzymatic lignin decomposition reconstructed from 31 fungal genomes.</title>
        <authorList>
            <person name="Floudas D."/>
            <person name="Binder M."/>
            <person name="Riley R."/>
            <person name="Barry K."/>
            <person name="Blanchette R.A."/>
            <person name="Henrissat B."/>
            <person name="Martinez A.T."/>
            <person name="Otillar R."/>
            <person name="Spatafora J.W."/>
            <person name="Yadav J.S."/>
            <person name="Aerts A."/>
            <person name="Benoit I."/>
            <person name="Boyd A."/>
            <person name="Carlson A."/>
            <person name="Copeland A."/>
            <person name="Coutinho P.M."/>
            <person name="de Vries R.P."/>
            <person name="Ferreira P."/>
            <person name="Findley K."/>
            <person name="Foster B."/>
            <person name="Gaskell J."/>
            <person name="Glotzer D."/>
            <person name="Gorecki P."/>
            <person name="Heitman J."/>
            <person name="Hesse C."/>
            <person name="Hori C."/>
            <person name="Igarashi K."/>
            <person name="Jurgens J.A."/>
            <person name="Kallen N."/>
            <person name="Kersten P."/>
            <person name="Kohler A."/>
            <person name="Kuees U."/>
            <person name="Kumar T.K.A."/>
            <person name="Kuo A."/>
            <person name="LaButti K."/>
            <person name="Larrondo L.F."/>
            <person name="Lindquist E."/>
            <person name="Ling A."/>
            <person name="Lombard V."/>
            <person name="Lucas S."/>
            <person name="Lundell T."/>
            <person name="Martin R."/>
            <person name="McLaughlin D.J."/>
            <person name="Morgenstern I."/>
            <person name="Morin E."/>
            <person name="Murat C."/>
            <person name="Nagy L.G."/>
            <person name="Nolan M."/>
            <person name="Ohm R.A."/>
            <person name="Patyshakuliyeva A."/>
            <person name="Rokas A."/>
            <person name="Ruiz-Duenas F.J."/>
            <person name="Sabat G."/>
            <person name="Salamov A."/>
            <person name="Samejima M."/>
            <person name="Schmutz J."/>
            <person name="Slot J.C."/>
            <person name="St John F."/>
            <person name="Stenlid J."/>
            <person name="Sun H."/>
            <person name="Sun S."/>
            <person name="Syed K."/>
            <person name="Tsang A."/>
            <person name="Wiebenga A."/>
            <person name="Young D."/>
            <person name="Pisabarro A."/>
            <person name="Eastwood D.C."/>
            <person name="Martin F."/>
            <person name="Cullen D."/>
            <person name="Grigoriev I.V."/>
            <person name="Hibbett D.S."/>
        </authorList>
    </citation>
    <scope>NUCLEOTIDE SEQUENCE [LARGE SCALE GENOMIC DNA]</scope>
    <source>
        <strain evidence="3">TFB10046</strain>
    </source>
</reference>
<accession>J0WKC1</accession>
<protein>
    <submittedName>
        <fullName evidence="2">Uncharacterized protein</fullName>
    </submittedName>
</protein>
<dbReference type="EMBL" id="JH688682">
    <property type="protein sequence ID" value="EJD32753.1"/>
    <property type="molecule type" value="Genomic_DNA"/>
</dbReference>
<feature type="region of interest" description="Disordered" evidence="1">
    <location>
        <begin position="144"/>
        <end position="166"/>
    </location>
</feature>
<dbReference type="KEGG" id="adl:AURDEDRAFT_178150"/>
<dbReference type="Proteomes" id="UP000006514">
    <property type="component" value="Unassembled WGS sequence"/>
</dbReference>
<evidence type="ECO:0000313" key="3">
    <source>
        <dbReference type="Proteomes" id="UP000006514"/>
    </source>
</evidence>
<keyword evidence="3" id="KW-1185">Reference proteome</keyword>
<dbReference type="AlphaFoldDB" id="J0WKC1"/>
<name>J0WKC1_AURST</name>
<evidence type="ECO:0000256" key="1">
    <source>
        <dbReference type="SAM" id="MobiDB-lite"/>
    </source>
</evidence>
<organism evidence="2 3">
    <name type="scientific">Auricularia subglabra (strain TFB-10046 / SS5)</name>
    <name type="common">White-rot fungus</name>
    <name type="synonym">Auricularia delicata (strain TFB10046)</name>
    <dbReference type="NCBI Taxonomy" id="717982"/>
    <lineage>
        <taxon>Eukaryota</taxon>
        <taxon>Fungi</taxon>
        <taxon>Dikarya</taxon>
        <taxon>Basidiomycota</taxon>
        <taxon>Agaricomycotina</taxon>
        <taxon>Agaricomycetes</taxon>
        <taxon>Auriculariales</taxon>
        <taxon>Auriculariaceae</taxon>
        <taxon>Auricularia</taxon>
    </lineage>
</organism>
<dbReference type="InParanoid" id="J0WKC1"/>
<gene>
    <name evidence="2" type="ORF">AURDEDRAFT_178150</name>
</gene>
<evidence type="ECO:0000313" key="2">
    <source>
        <dbReference type="EMBL" id="EJD32753.1"/>
    </source>
</evidence>